<dbReference type="OrthoDB" id="9802365at2"/>
<sequence>MKKAITPNVVSSAELEYYRRPVVQKDVDIELFHQKILGFHKDNRRSFPWRETTDRYAIMVSEIMLQQTQADRVTEKYQAWMRRFPDIRTLADASLRDVLALWSGLGYNSRGQRLQNCAREIEDRFNGVVPSLPTELKTLPGIGDYTCRSIPVFADNLDVAAVDTNIRRIIIHEFALPEDISKSQIQAVAEQLLPIGRSRLWHNALMDYGALFLTSRNTGIRPLTKQSKFEGSKRWYRGRLLKELVARDCVFVEEIHEKYGSCPWGLQEILDDLLREGLVEEADWSNRQGGRVLRIRAR</sequence>
<dbReference type="RefSeq" id="WP_011745354.1">
    <property type="nucleotide sequence ID" value="NC_008639.1"/>
</dbReference>
<dbReference type="InterPro" id="IPR004036">
    <property type="entry name" value="Endonuclease-III-like_CS2"/>
</dbReference>
<accession>A1BGL5</accession>
<keyword evidence="5" id="KW-0227">DNA damage</keyword>
<dbReference type="GO" id="GO:0034039">
    <property type="term" value="F:8-oxo-7,8-dihydroguanine DNA N-glycosylase activity"/>
    <property type="evidence" value="ECO:0007669"/>
    <property type="project" value="TreeGrafter"/>
</dbReference>
<dbReference type="SMART" id="SM00478">
    <property type="entry name" value="ENDO3c"/>
    <property type="match status" value="1"/>
</dbReference>
<dbReference type="Proteomes" id="UP000008701">
    <property type="component" value="Chromosome"/>
</dbReference>
<dbReference type="GO" id="GO:0006298">
    <property type="term" value="P:mismatch repair"/>
    <property type="evidence" value="ECO:0007669"/>
    <property type="project" value="TreeGrafter"/>
</dbReference>
<dbReference type="GO" id="GO:0000701">
    <property type="term" value="F:purine-specific mismatch base pair DNA N-glycosylase activity"/>
    <property type="evidence" value="ECO:0007669"/>
    <property type="project" value="TreeGrafter"/>
</dbReference>
<name>A1BGL5_CHLPD</name>
<evidence type="ECO:0000256" key="6">
    <source>
        <dbReference type="ARBA" id="ARBA00022801"/>
    </source>
</evidence>
<dbReference type="STRING" id="290317.Cpha266_1520"/>
<dbReference type="GO" id="GO:0006284">
    <property type="term" value="P:base-excision repair"/>
    <property type="evidence" value="ECO:0007669"/>
    <property type="project" value="InterPro"/>
</dbReference>
<keyword evidence="7" id="KW-0408">Iron</keyword>
<evidence type="ECO:0000256" key="7">
    <source>
        <dbReference type="ARBA" id="ARBA00023004"/>
    </source>
</evidence>
<dbReference type="Pfam" id="PF00730">
    <property type="entry name" value="HhH-GPD"/>
    <property type="match status" value="1"/>
</dbReference>
<protein>
    <submittedName>
        <fullName evidence="12">HhH-GPD family protein</fullName>
    </submittedName>
</protein>
<keyword evidence="8" id="KW-0411">Iron-sulfur</keyword>
<evidence type="ECO:0000256" key="4">
    <source>
        <dbReference type="ARBA" id="ARBA00022723"/>
    </source>
</evidence>
<dbReference type="PANTHER" id="PTHR42944:SF1">
    <property type="entry name" value="ADENINE DNA GLYCOSYLASE"/>
    <property type="match status" value="1"/>
</dbReference>
<evidence type="ECO:0000256" key="3">
    <source>
        <dbReference type="ARBA" id="ARBA00008343"/>
    </source>
</evidence>
<keyword evidence="6" id="KW-0378">Hydrolase</keyword>
<dbReference type="PANTHER" id="PTHR42944">
    <property type="entry name" value="ADENINE DNA GLYCOSYLASE"/>
    <property type="match status" value="1"/>
</dbReference>
<dbReference type="HOGENOM" id="CLU_012862_2_0_10"/>
<comment type="similarity">
    <text evidence="3">Belongs to the Nth/MutY family.</text>
</comment>
<dbReference type="Gene3D" id="1.10.1670.10">
    <property type="entry name" value="Helix-hairpin-Helix base-excision DNA repair enzymes (C-terminal)"/>
    <property type="match status" value="1"/>
</dbReference>
<dbReference type="Gene3D" id="1.10.340.30">
    <property type="entry name" value="Hypothetical protein, domain 2"/>
    <property type="match status" value="1"/>
</dbReference>
<dbReference type="PROSITE" id="PS01155">
    <property type="entry name" value="ENDONUCLEASE_III_2"/>
    <property type="match status" value="1"/>
</dbReference>
<evidence type="ECO:0000256" key="9">
    <source>
        <dbReference type="ARBA" id="ARBA00023204"/>
    </source>
</evidence>
<evidence type="ECO:0000313" key="13">
    <source>
        <dbReference type="Proteomes" id="UP000008701"/>
    </source>
</evidence>
<dbReference type="EMBL" id="CP000492">
    <property type="protein sequence ID" value="ABL65542.1"/>
    <property type="molecule type" value="Genomic_DNA"/>
</dbReference>
<dbReference type="GO" id="GO:0035485">
    <property type="term" value="F:adenine/guanine mispair binding"/>
    <property type="evidence" value="ECO:0007669"/>
    <property type="project" value="TreeGrafter"/>
</dbReference>
<keyword evidence="9" id="KW-0234">DNA repair</keyword>
<dbReference type="GO" id="GO:0051536">
    <property type="term" value="F:iron-sulfur cluster binding"/>
    <property type="evidence" value="ECO:0007669"/>
    <property type="project" value="UniProtKB-KW"/>
</dbReference>
<comment type="cofactor">
    <cofactor evidence="1">
        <name>[4Fe-4S] cluster</name>
        <dbReference type="ChEBI" id="CHEBI:49883"/>
    </cofactor>
</comment>
<evidence type="ECO:0000313" key="12">
    <source>
        <dbReference type="EMBL" id="ABL65542.1"/>
    </source>
</evidence>
<dbReference type="InterPro" id="IPR023170">
    <property type="entry name" value="HhH_base_excis_C"/>
</dbReference>
<gene>
    <name evidence="12" type="ordered locus">Cpha266_1520</name>
</gene>
<evidence type="ECO:0000256" key="2">
    <source>
        <dbReference type="ARBA" id="ARBA00002933"/>
    </source>
</evidence>
<organism evidence="12 13">
    <name type="scientific">Chlorobium phaeobacteroides (strain DSM 266 / SMG 266 / 2430)</name>
    <dbReference type="NCBI Taxonomy" id="290317"/>
    <lineage>
        <taxon>Bacteria</taxon>
        <taxon>Pseudomonadati</taxon>
        <taxon>Chlorobiota</taxon>
        <taxon>Chlorobiia</taxon>
        <taxon>Chlorobiales</taxon>
        <taxon>Chlorobiaceae</taxon>
        <taxon>Chlorobium/Pelodictyon group</taxon>
        <taxon>Chlorobium</taxon>
    </lineage>
</organism>
<dbReference type="GO" id="GO:0032357">
    <property type="term" value="F:oxidized purine DNA binding"/>
    <property type="evidence" value="ECO:0007669"/>
    <property type="project" value="TreeGrafter"/>
</dbReference>
<reference evidence="12 13" key="1">
    <citation type="submission" date="2006-12" db="EMBL/GenBank/DDBJ databases">
        <title>Complete sequence of Chlorobium phaeobacteroides DSM 266.</title>
        <authorList>
            <consortium name="US DOE Joint Genome Institute"/>
            <person name="Copeland A."/>
            <person name="Lucas S."/>
            <person name="Lapidus A."/>
            <person name="Barry K."/>
            <person name="Detter J.C."/>
            <person name="Glavina del Rio T."/>
            <person name="Hammon N."/>
            <person name="Israni S."/>
            <person name="Pitluck S."/>
            <person name="Goltsman E."/>
            <person name="Schmutz J."/>
            <person name="Larimer F."/>
            <person name="Land M."/>
            <person name="Hauser L."/>
            <person name="Mikhailova N."/>
            <person name="Li T."/>
            <person name="Overmann J."/>
            <person name="Bryant D.A."/>
            <person name="Richardson P."/>
        </authorList>
    </citation>
    <scope>NUCLEOTIDE SEQUENCE [LARGE SCALE GENOMIC DNA]</scope>
    <source>
        <strain evidence="12 13">DSM 266</strain>
    </source>
</reference>
<keyword evidence="4" id="KW-0479">Metal-binding</keyword>
<evidence type="ECO:0000259" key="11">
    <source>
        <dbReference type="SMART" id="SM00478"/>
    </source>
</evidence>
<comment type="function">
    <text evidence="2">Adenine glycosylase active on G-A mispairs. MutY also corrects error-prone DNA synthesis past GO lesions which are due to the oxidatively damaged form of guanine: 7,8-dihydro-8-oxoguanine (8-oxo-dGTP).</text>
</comment>
<dbReference type="SUPFAM" id="SSF48150">
    <property type="entry name" value="DNA-glycosylase"/>
    <property type="match status" value="1"/>
</dbReference>
<dbReference type="CDD" id="cd00056">
    <property type="entry name" value="ENDO3c"/>
    <property type="match status" value="1"/>
</dbReference>
<dbReference type="AlphaFoldDB" id="A1BGL5"/>
<keyword evidence="13" id="KW-1185">Reference proteome</keyword>
<evidence type="ECO:0000256" key="1">
    <source>
        <dbReference type="ARBA" id="ARBA00001966"/>
    </source>
</evidence>
<evidence type="ECO:0000256" key="10">
    <source>
        <dbReference type="ARBA" id="ARBA00023295"/>
    </source>
</evidence>
<evidence type="ECO:0000256" key="8">
    <source>
        <dbReference type="ARBA" id="ARBA00023014"/>
    </source>
</evidence>
<feature type="domain" description="HhH-GPD" evidence="11">
    <location>
        <begin position="64"/>
        <end position="211"/>
    </location>
</feature>
<dbReference type="KEGG" id="cph:Cpha266_1520"/>
<dbReference type="InterPro" id="IPR003265">
    <property type="entry name" value="HhH-GPD_domain"/>
</dbReference>
<keyword evidence="10" id="KW-0326">Glycosidase</keyword>
<dbReference type="InterPro" id="IPR011257">
    <property type="entry name" value="DNA_glycosylase"/>
</dbReference>
<proteinExistence type="inferred from homology"/>
<dbReference type="InterPro" id="IPR044298">
    <property type="entry name" value="MIG/MutY"/>
</dbReference>
<dbReference type="GO" id="GO:0046872">
    <property type="term" value="F:metal ion binding"/>
    <property type="evidence" value="ECO:0007669"/>
    <property type="project" value="UniProtKB-KW"/>
</dbReference>
<evidence type="ECO:0000256" key="5">
    <source>
        <dbReference type="ARBA" id="ARBA00022763"/>
    </source>
</evidence>
<dbReference type="eggNOG" id="COG1194">
    <property type="taxonomic scope" value="Bacteria"/>
</dbReference>